<organism evidence="3 4">
    <name type="scientific">Corynebacterium evansiae</name>
    <dbReference type="NCBI Taxonomy" id="2913499"/>
    <lineage>
        <taxon>Bacteria</taxon>
        <taxon>Bacillati</taxon>
        <taxon>Actinomycetota</taxon>
        <taxon>Actinomycetes</taxon>
        <taxon>Mycobacteriales</taxon>
        <taxon>Corynebacteriaceae</taxon>
        <taxon>Corynebacterium</taxon>
    </lineage>
</organism>
<dbReference type="AlphaFoldDB" id="A0A9X3LL59"/>
<name>A0A9X3LL59_9CORY</name>
<dbReference type="GO" id="GO:0003700">
    <property type="term" value="F:DNA-binding transcription factor activity"/>
    <property type="evidence" value="ECO:0007669"/>
    <property type="project" value="InterPro"/>
</dbReference>
<accession>A0A9X3LL59</accession>
<feature type="compositionally biased region" description="Polar residues" evidence="1">
    <location>
        <begin position="1"/>
        <end position="10"/>
    </location>
</feature>
<evidence type="ECO:0000256" key="1">
    <source>
        <dbReference type="SAM" id="MobiDB-lite"/>
    </source>
</evidence>
<dbReference type="InterPro" id="IPR000835">
    <property type="entry name" value="HTH_MarR-typ"/>
</dbReference>
<feature type="region of interest" description="Disordered" evidence="1">
    <location>
        <begin position="1"/>
        <end position="20"/>
    </location>
</feature>
<evidence type="ECO:0000313" key="3">
    <source>
        <dbReference type="EMBL" id="MCZ9290157.1"/>
    </source>
</evidence>
<protein>
    <submittedName>
        <fullName evidence="3">MarR family winged helix-turn-helix transcriptional regulator</fullName>
    </submittedName>
</protein>
<gene>
    <name evidence="3" type="ORF">L8V00_08075</name>
</gene>
<evidence type="ECO:0000313" key="4">
    <source>
        <dbReference type="Proteomes" id="UP001146469"/>
    </source>
</evidence>
<dbReference type="SUPFAM" id="SSF46785">
    <property type="entry name" value="Winged helix' DNA-binding domain"/>
    <property type="match status" value="1"/>
</dbReference>
<dbReference type="PANTHER" id="PTHR33164:SF99">
    <property type="entry name" value="MARR FAMILY REGULATORY PROTEIN"/>
    <property type="match status" value="1"/>
</dbReference>
<dbReference type="PROSITE" id="PS50995">
    <property type="entry name" value="HTH_MARR_2"/>
    <property type="match status" value="1"/>
</dbReference>
<dbReference type="Proteomes" id="UP001146469">
    <property type="component" value="Unassembled WGS sequence"/>
</dbReference>
<comment type="caution">
    <text evidence="3">The sequence shown here is derived from an EMBL/GenBank/DDBJ whole genome shotgun (WGS) entry which is preliminary data.</text>
</comment>
<dbReference type="GO" id="GO:0006950">
    <property type="term" value="P:response to stress"/>
    <property type="evidence" value="ECO:0007669"/>
    <property type="project" value="TreeGrafter"/>
</dbReference>
<keyword evidence="4" id="KW-1185">Reference proteome</keyword>
<dbReference type="RefSeq" id="WP_269944718.1">
    <property type="nucleotide sequence ID" value="NZ_JAKMUT010000007.1"/>
</dbReference>
<dbReference type="InterPro" id="IPR036388">
    <property type="entry name" value="WH-like_DNA-bd_sf"/>
</dbReference>
<feature type="domain" description="HTH marR-type" evidence="2">
    <location>
        <begin position="25"/>
        <end position="161"/>
    </location>
</feature>
<sequence length="163" mass="18180">MTQENTSSPQDADANAGTPWLSSREQQVWRAWLNAHIQINAELAQQLAAETSLSLSDYEVLVHLSESPNHQQRIVALANMMQWSRSRLSHQITRMSKRGLVRRETCDADGRGAYVVLEPAGLDAITTAAPGHVAKVRGLVFDRLTDTEVEQFYSILAKLNEQP</sequence>
<dbReference type="InterPro" id="IPR036390">
    <property type="entry name" value="WH_DNA-bd_sf"/>
</dbReference>
<dbReference type="InterPro" id="IPR039422">
    <property type="entry name" value="MarR/SlyA-like"/>
</dbReference>
<dbReference type="Pfam" id="PF01047">
    <property type="entry name" value="MarR"/>
    <property type="match status" value="1"/>
</dbReference>
<dbReference type="EMBL" id="JAKMUT010000007">
    <property type="protein sequence ID" value="MCZ9290157.1"/>
    <property type="molecule type" value="Genomic_DNA"/>
</dbReference>
<reference evidence="3" key="1">
    <citation type="submission" date="2022-02" db="EMBL/GenBank/DDBJ databases">
        <title>Corynebacterium sp. from urogenital microbiome.</title>
        <authorList>
            <person name="Cappelli E.A."/>
            <person name="Ribeiro T.G."/>
            <person name="Peixe L."/>
        </authorList>
    </citation>
    <scope>NUCLEOTIDE SEQUENCE</scope>
    <source>
        <strain evidence="3">C8Ua_174</strain>
    </source>
</reference>
<dbReference type="PANTHER" id="PTHR33164">
    <property type="entry name" value="TRANSCRIPTIONAL REGULATOR, MARR FAMILY"/>
    <property type="match status" value="1"/>
</dbReference>
<proteinExistence type="predicted"/>
<evidence type="ECO:0000259" key="2">
    <source>
        <dbReference type="PROSITE" id="PS50995"/>
    </source>
</evidence>
<dbReference type="SMART" id="SM00347">
    <property type="entry name" value="HTH_MARR"/>
    <property type="match status" value="1"/>
</dbReference>
<dbReference type="Gene3D" id="1.10.10.10">
    <property type="entry name" value="Winged helix-like DNA-binding domain superfamily/Winged helix DNA-binding domain"/>
    <property type="match status" value="1"/>
</dbReference>